<dbReference type="EMBL" id="KV427614">
    <property type="protein sequence ID" value="KZT08793.1"/>
    <property type="molecule type" value="Genomic_DNA"/>
</dbReference>
<feature type="region of interest" description="Disordered" evidence="1">
    <location>
        <begin position="1"/>
        <end position="106"/>
    </location>
</feature>
<dbReference type="OrthoDB" id="3103822at2759"/>
<name>A0A165FD87_9APHY</name>
<keyword evidence="3" id="KW-1185">Reference proteome</keyword>
<dbReference type="STRING" id="1314785.A0A165FD87"/>
<organism evidence="2 3">
    <name type="scientific">Laetiporus sulphureus 93-53</name>
    <dbReference type="NCBI Taxonomy" id="1314785"/>
    <lineage>
        <taxon>Eukaryota</taxon>
        <taxon>Fungi</taxon>
        <taxon>Dikarya</taxon>
        <taxon>Basidiomycota</taxon>
        <taxon>Agaricomycotina</taxon>
        <taxon>Agaricomycetes</taxon>
        <taxon>Polyporales</taxon>
        <taxon>Laetiporus</taxon>
    </lineage>
</organism>
<evidence type="ECO:0000313" key="2">
    <source>
        <dbReference type="EMBL" id="KZT08793.1"/>
    </source>
</evidence>
<dbReference type="GeneID" id="63820284"/>
<dbReference type="InParanoid" id="A0A165FD87"/>
<protein>
    <submittedName>
        <fullName evidence="2">Uncharacterized protein</fullName>
    </submittedName>
</protein>
<accession>A0A165FD87</accession>
<feature type="non-terminal residue" evidence="2">
    <location>
        <position position="106"/>
    </location>
</feature>
<proteinExistence type="predicted"/>
<reference evidence="2 3" key="1">
    <citation type="journal article" date="2016" name="Mol. Biol. Evol.">
        <title>Comparative Genomics of Early-Diverging Mushroom-Forming Fungi Provides Insights into the Origins of Lignocellulose Decay Capabilities.</title>
        <authorList>
            <person name="Nagy L.G."/>
            <person name="Riley R."/>
            <person name="Tritt A."/>
            <person name="Adam C."/>
            <person name="Daum C."/>
            <person name="Floudas D."/>
            <person name="Sun H."/>
            <person name="Yadav J.S."/>
            <person name="Pangilinan J."/>
            <person name="Larsson K.H."/>
            <person name="Matsuura K."/>
            <person name="Barry K."/>
            <person name="Labutti K."/>
            <person name="Kuo R."/>
            <person name="Ohm R.A."/>
            <person name="Bhattacharya S.S."/>
            <person name="Shirouzu T."/>
            <person name="Yoshinaga Y."/>
            <person name="Martin F.M."/>
            <person name="Grigoriev I.V."/>
            <person name="Hibbett D.S."/>
        </authorList>
    </citation>
    <scope>NUCLEOTIDE SEQUENCE [LARGE SCALE GENOMIC DNA]</scope>
    <source>
        <strain evidence="2 3">93-53</strain>
    </source>
</reference>
<dbReference type="RefSeq" id="XP_040766533.1">
    <property type="nucleotide sequence ID" value="XM_040903253.1"/>
</dbReference>
<dbReference type="AlphaFoldDB" id="A0A165FD87"/>
<evidence type="ECO:0000256" key="1">
    <source>
        <dbReference type="SAM" id="MobiDB-lite"/>
    </source>
</evidence>
<sequence>MPPRRSGRTRASVEPESVVPPTTPKRKRNGAHEPEQENIKPASRTRRSTSAQPMPPQTAKGPASTRSRPSLEQVLESDEEVHEEPARPAKKSRPSLEPEGSDSNDE</sequence>
<gene>
    <name evidence="2" type="ORF">LAESUDRAFT_619606</name>
</gene>
<evidence type="ECO:0000313" key="3">
    <source>
        <dbReference type="Proteomes" id="UP000076871"/>
    </source>
</evidence>
<dbReference type="Proteomes" id="UP000076871">
    <property type="component" value="Unassembled WGS sequence"/>
</dbReference>